<reference evidence="1 2" key="1">
    <citation type="submission" date="2019-10" db="EMBL/GenBank/DDBJ databases">
        <title>Characterization of a new Citrobacter species.</title>
        <authorList>
            <person name="Goncalves Ribeiro T."/>
            <person name="Izdebski R."/>
            <person name="Urbanowicz P."/>
            <person name="Carmeli Y."/>
            <person name="Gniadkowski M."/>
            <person name="Peixe L."/>
        </authorList>
    </citation>
    <scope>NUCLEOTIDE SEQUENCE [LARGE SCALE GENOMIC DNA]</scope>
    <source>
        <strain evidence="1 2">NMI7905_11</strain>
    </source>
</reference>
<evidence type="ECO:0000313" key="1">
    <source>
        <dbReference type="EMBL" id="MPQ54856.1"/>
    </source>
</evidence>
<sequence>MIYAGILAGGTGTRMGISNLPKQFLELGDRPILI</sequence>
<dbReference type="GO" id="GO:0050518">
    <property type="term" value="F:2-C-methyl-D-erythritol 4-phosphate cytidylyltransferase activity"/>
    <property type="evidence" value="ECO:0007669"/>
    <property type="project" value="UniProtKB-EC"/>
</dbReference>
<dbReference type="AlphaFoldDB" id="A0A6L5EHJ3"/>
<name>A0A6L5EHJ3_9ENTR</name>
<keyword evidence="1" id="KW-0808">Transferase</keyword>
<organism evidence="1 2">
    <name type="scientific">Citrobacter telavivensis</name>
    <dbReference type="NCBI Taxonomy" id="2653932"/>
    <lineage>
        <taxon>Bacteria</taxon>
        <taxon>Pseudomonadati</taxon>
        <taxon>Pseudomonadota</taxon>
        <taxon>Gammaproteobacteria</taxon>
        <taxon>Enterobacterales</taxon>
        <taxon>Enterobacteriaceae</taxon>
        <taxon>Citrobacter</taxon>
    </lineage>
</organism>
<dbReference type="InterPro" id="IPR029044">
    <property type="entry name" value="Nucleotide-diphossugar_trans"/>
</dbReference>
<gene>
    <name evidence="1" type="ORF">GBB84_28920</name>
</gene>
<dbReference type="Proteomes" id="UP000475079">
    <property type="component" value="Unassembled WGS sequence"/>
</dbReference>
<comment type="caution">
    <text evidence="1">The sequence shown here is derived from an EMBL/GenBank/DDBJ whole genome shotgun (WGS) entry which is preliminary data.</text>
</comment>
<dbReference type="SUPFAM" id="SSF53448">
    <property type="entry name" value="Nucleotide-diphospho-sugar transferases"/>
    <property type="match status" value="1"/>
</dbReference>
<keyword evidence="1" id="KW-0548">Nucleotidyltransferase</keyword>
<evidence type="ECO:0000313" key="2">
    <source>
        <dbReference type="Proteomes" id="UP000475079"/>
    </source>
</evidence>
<feature type="non-terminal residue" evidence="1">
    <location>
        <position position="34"/>
    </location>
</feature>
<dbReference type="Gene3D" id="3.90.550.10">
    <property type="entry name" value="Spore Coat Polysaccharide Biosynthesis Protein SpsA, Chain A"/>
    <property type="match status" value="1"/>
</dbReference>
<protein>
    <submittedName>
        <fullName evidence="1">2-C-methyl-D-erythritol 4-phosphate cytidylyltransferase</fullName>
        <ecNumber evidence="1">2.7.7.60</ecNumber>
    </submittedName>
</protein>
<dbReference type="EMBL" id="WHIY01000145">
    <property type="protein sequence ID" value="MPQ54856.1"/>
    <property type="molecule type" value="Genomic_DNA"/>
</dbReference>
<keyword evidence="2" id="KW-1185">Reference proteome</keyword>
<proteinExistence type="predicted"/>
<accession>A0A6L5EHJ3</accession>
<dbReference type="EC" id="2.7.7.60" evidence="1"/>